<protein>
    <recommendedName>
        <fullName evidence="5">Flavin reductase like domain-containing protein</fullName>
    </recommendedName>
</protein>
<evidence type="ECO:0000313" key="6">
    <source>
        <dbReference type="EMBL" id="KUL32119.1"/>
    </source>
</evidence>
<dbReference type="AlphaFoldDB" id="A0A101JSE6"/>
<keyword evidence="3" id="KW-0805">Transcription regulation</keyword>
<dbReference type="SMART" id="SM00903">
    <property type="entry name" value="Flavin_Reduct"/>
    <property type="match status" value="1"/>
</dbReference>
<dbReference type="PANTHER" id="PTHR30466:SF11">
    <property type="entry name" value="FLAVIN-DEPENDENT MONOOXYGENASE, REDUCTASE SUBUNIT HSAB"/>
    <property type="match status" value="1"/>
</dbReference>
<keyword evidence="7" id="KW-1185">Reference proteome</keyword>
<keyword evidence="2" id="KW-0560">Oxidoreductase</keyword>
<comment type="similarity">
    <text evidence="1">Belongs to the non-flavoprotein flavin reductase family.</text>
</comment>
<evidence type="ECO:0000256" key="1">
    <source>
        <dbReference type="ARBA" id="ARBA00008898"/>
    </source>
</evidence>
<sequence length="271" mass="29634">MTTVLDCREFIGMVDDLLDADEETWQAEVVQHLKDCPPCEVYLEQLQDVRRLLRGMDTETLPNDDPRVRELLDRIDSRPRFTLVDEDAVGHWQPEEVIEPQALKAVAGAFPSGVTVITTAPAGKPVGMTVSSFTSVSLDPPLILVCVARTASCLPAFRVGSPMGVNVLSRGQAHVAKTFASPVEDRFAVVEHRTGPHGVPLIEETAAWLSTHIVRIYDGGDHVILLARVHALHRSAHTPLLYQAGALHDWTPTVVPPVTGDRRAGRKDGTP</sequence>
<dbReference type="RefSeq" id="WP_062704728.1">
    <property type="nucleotide sequence ID" value="NZ_LLZG01000231.1"/>
</dbReference>
<keyword evidence="4" id="KW-0804">Transcription</keyword>
<dbReference type="InterPro" id="IPR050268">
    <property type="entry name" value="NADH-dep_flavin_reductase"/>
</dbReference>
<dbReference type="InterPro" id="IPR012349">
    <property type="entry name" value="Split_barrel_FMN-bd"/>
</dbReference>
<dbReference type="Gene3D" id="2.30.110.10">
    <property type="entry name" value="Electron Transport, Fmn-binding Protein, Chain A"/>
    <property type="match status" value="1"/>
</dbReference>
<dbReference type="EMBL" id="LLZG01000231">
    <property type="protein sequence ID" value="KUL32119.1"/>
    <property type="molecule type" value="Genomic_DNA"/>
</dbReference>
<comment type="caution">
    <text evidence="6">The sequence shown here is derived from an EMBL/GenBank/DDBJ whole genome shotgun (WGS) entry which is preliminary data.</text>
</comment>
<evidence type="ECO:0000259" key="5">
    <source>
        <dbReference type="SMART" id="SM00903"/>
    </source>
</evidence>
<accession>A0A101JSE6</accession>
<dbReference type="GO" id="GO:0010181">
    <property type="term" value="F:FMN binding"/>
    <property type="evidence" value="ECO:0007669"/>
    <property type="project" value="InterPro"/>
</dbReference>
<dbReference type="Gene3D" id="1.10.10.1320">
    <property type="entry name" value="Anti-sigma factor, zinc-finger domain"/>
    <property type="match status" value="1"/>
</dbReference>
<feature type="domain" description="Flavin reductase like" evidence="5">
    <location>
        <begin position="107"/>
        <end position="249"/>
    </location>
</feature>
<dbReference type="OrthoDB" id="9792858at2"/>
<dbReference type="PANTHER" id="PTHR30466">
    <property type="entry name" value="FLAVIN REDUCTASE"/>
    <property type="match status" value="1"/>
</dbReference>
<dbReference type="Proteomes" id="UP000053923">
    <property type="component" value="Unassembled WGS sequence"/>
</dbReference>
<evidence type="ECO:0000256" key="4">
    <source>
        <dbReference type="ARBA" id="ARBA00023163"/>
    </source>
</evidence>
<dbReference type="GO" id="GO:0042602">
    <property type="term" value="F:riboflavin reductase (NADPH) activity"/>
    <property type="evidence" value="ECO:0007669"/>
    <property type="project" value="TreeGrafter"/>
</dbReference>
<dbReference type="InterPro" id="IPR002563">
    <property type="entry name" value="Flavin_Rdtase-like_dom"/>
</dbReference>
<dbReference type="Pfam" id="PF01613">
    <property type="entry name" value="Flavin_Reduct"/>
    <property type="match status" value="1"/>
</dbReference>
<proteinExistence type="inferred from homology"/>
<evidence type="ECO:0000256" key="3">
    <source>
        <dbReference type="ARBA" id="ARBA00023015"/>
    </source>
</evidence>
<dbReference type="SUPFAM" id="SSF50475">
    <property type="entry name" value="FMN-binding split barrel"/>
    <property type="match status" value="1"/>
</dbReference>
<dbReference type="InterPro" id="IPR041916">
    <property type="entry name" value="Anti_sigma_zinc_sf"/>
</dbReference>
<organism evidence="6 7">
    <name type="scientific">Streptomyces regalis</name>
    <dbReference type="NCBI Taxonomy" id="68262"/>
    <lineage>
        <taxon>Bacteria</taxon>
        <taxon>Bacillati</taxon>
        <taxon>Actinomycetota</taxon>
        <taxon>Actinomycetes</taxon>
        <taxon>Kitasatosporales</taxon>
        <taxon>Streptomycetaceae</taxon>
        <taxon>Streptomyces</taxon>
    </lineage>
</organism>
<gene>
    <name evidence="6" type="ORF">ADL12_23225</name>
</gene>
<evidence type="ECO:0000256" key="2">
    <source>
        <dbReference type="ARBA" id="ARBA00023002"/>
    </source>
</evidence>
<evidence type="ECO:0000313" key="7">
    <source>
        <dbReference type="Proteomes" id="UP000053923"/>
    </source>
</evidence>
<name>A0A101JSE6_9ACTN</name>
<reference evidence="7" key="1">
    <citation type="submission" date="2015-10" db="EMBL/GenBank/DDBJ databases">
        <authorList>
            <person name="Ju K.-S."/>
            <person name="Doroghazi J.R."/>
            <person name="Metcalf W.W."/>
        </authorList>
    </citation>
    <scope>NUCLEOTIDE SEQUENCE [LARGE SCALE GENOMIC DNA]</scope>
    <source>
        <strain evidence="7">NRRL 3151</strain>
    </source>
</reference>